<dbReference type="Pfam" id="PF18013">
    <property type="entry name" value="Phage_lysozyme2"/>
    <property type="match status" value="1"/>
</dbReference>
<keyword evidence="6" id="KW-1185">Reference proteome</keyword>
<dbReference type="InterPro" id="IPR011055">
    <property type="entry name" value="Dup_hybrid_motif"/>
</dbReference>
<dbReference type="PANTHER" id="PTHR21666:SF289">
    <property type="entry name" value="L-ALA--D-GLU ENDOPEPTIDASE"/>
    <property type="match status" value="1"/>
</dbReference>
<dbReference type="InterPro" id="IPR041219">
    <property type="entry name" value="Phage_lysozyme2"/>
</dbReference>
<feature type="compositionally biased region" description="Low complexity" evidence="2">
    <location>
        <begin position="182"/>
        <end position="194"/>
    </location>
</feature>
<reference evidence="5 6" key="1">
    <citation type="submission" date="2021-03" db="EMBL/GenBank/DDBJ databases">
        <title>Sequencing the genomes of 1000 actinobacteria strains.</title>
        <authorList>
            <person name="Klenk H.-P."/>
        </authorList>
    </citation>
    <scope>NUCLEOTIDE SEQUENCE [LARGE SCALE GENOMIC DNA]</scope>
    <source>
        <strain evidence="5 6">DSM 18824</strain>
    </source>
</reference>
<dbReference type="SUPFAM" id="SSF51261">
    <property type="entry name" value="Duplicated hybrid motif"/>
    <property type="match status" value="1"/>
</dbReference>
<protein>
    <recommendedName>
        <fullName evidence="7">Peptidase M23-like protein</fullName>
    </recommendedName>
</protein>
<dbReference type="InterPro" id="IPR050570">
    <property type="entry name" value="Cell_wall_metabolism_enzyme"/>
</dbReference>
<evidence type="ECO:0000259" key="3">
    <source>
        <dbReference type="Pfam" id="PF01551"/>
    </source>
</evidence>
<organism evidence="5 6">
    <name type="scientific">Kribbella aluminosa</name>
    <dbReference type="NCBI Taxonomy" id="416017"/>
    <lineage>
        <taxon>Bacteria</taxon>
        <taxon>Bacillati</taxon>
        <taxon>Actinomycetota</taxon>
        <taxon>Actinomycetes</taxon>
        <taxon>Propionibacteriales</taxon>
        <taxon>Kribbellaceae</taxon>
        <taxon>Kribbella</taxon>
    </lineage>
</organism>
<keyword evidence="1" id="KW-0732">Signal</keyword>
<dbReference type="CDD" id="cd12797">
    <property type="entry name" value="M23_peptidase"/>
    <property type="match status" value="1"/>
</dbReference>
<comment type="caution">
    <text evidence="5">The sequence shown here is derived from an EMBL/GenBank/DDBJ whole genome shotgun (WGS) entry which is preliminary data.</text>
</comment>
<proteinExistence type="predicted"/>
<dbReference type="Gene3D" id="2.70.70.10">
    <property type="entry name" value="Glucose Permease (Domain IIA)"/>
    <property type="match status" value="1"/>
</dbReference>
<accession>A0ABS4UPR1</accession>
<dbReference type="Pfam" id="PF01551">
    <property type="entry name" value="Peptidase_M23"/>
    <property type="match status" value="1"/>
</dbReference>
<gene>
    <name evidence="5" type="ORF">JOF29_004704</name>
</gene>
<evidence type="ECO:0000313" key="5">
    <source>
        <dbReference type="EMBL" id="MBP2353594.1"/>
    </source>
</evidence>
<evidence type="ECO:0000256" key="1">
    <source>
        <dbReference type="ARBA" id="ARBA00022729"/>
    </source>
</evidence>
<dbReference type="RefSeq" id="WP_209696535.1">
    <property type="nucleotide sequence ID" value="NZ_BAAAVU010000001.1"/>
</dbReference>
<feature type="domain" description="Phage tail lysozyme" evidence="4">
    <location>
        <begin position="200"/>
        <end position="354"/>
    </location>
</feature>
<dbReference type="InterPro" id="IPR016047">
    <property type="entry name" value="M23ase_b-sheet_dom"/>
</dbReference>
<dbReference type="EMBL" id="JAGINT010000002">
    <property type="protein sequence ID" value="MBP2353594.1"/>
    <property type="molecule type" value="Genomic_DNA"/>
</dbReference>
<name>A0ABS4UPR1_9ACTN</name>
<dbReference type="PANTHER" id="PTHR21666">
    <property type="entry name" value="PEPTIDASE-RELATED"/>
    <property type="match status" value="1"/>
</dbReference>
<evidence type="ECO:0000259" key="4">
    <source>
        <dbReference type="Pfam" id="PF18013"/>
    </source>
</evidence>
<feature type="domain" description="M23ase beta-sheet core" evidence="3">
    <location>
        <begin position="74"/>
        <end position="161"/>
    </location>
</feature>
<sequence>MGDSKALPILSAVGLLLILPLLIVLIMLLSALGGLNTAAAQCASADQEQSLLGYPTDSHKIEVDWTVDTPDVPGHQAYDFKVAEGSKVYAASDGNVVKVTSNEIRIRRDQVETRYEYLKTTSVADGATVKRGDVIGTSGSGDEAPPGMTGAHLHFELWVDAKNDGNWAQRKPDSNPFELDPSSSSGNSCSCQGGDLSGTNNQQKVFNYLVQNGYTKEQAAGVLGNMIAESFVEPMMKEGDHPPMATKPADVMGFGGGWGLVQWTPASKMIQPSRDAGVSDDQISSLAYQLDFLKKQLLGQGPLPEKAAGDSLRAATTVEEAARAFAGDFERFGGHENPNAPTYAEREANAQHMLQLWGGAAPTADPKAAAADPCGAGSGNIAQVAKNLAWPEEPHKHWGTDPSLAKQEYVAAIAKYDGVTKDNWQSLQDPYTDCGRFVATVLRMSGADPNFPEVFTPAQKDYMLAHPEKYDHWETTPPGGMKPGDILNGPGHTYLYVGPWANGFDSAAGSLGQHVPTADNLYDVGPNGFWVFRVKGGTTPTTTPTN</sequence>
<dbReference type="Proteomes" id="UP000755585">
    <property type="component" value="Unassembled WGS sequence"/>
</dbReference>
<evidence type="ECO:0000256" key="2">
    <source>
        <dbReference type="SAM" id="MobiDB-lite"/>
    </source>
</evidence>
<feature type="region of interest" description="Disordered" evidence="2">
    <location>
        <begin position="166"/>
        <end position="196"/>
    </location>
</feature>
<evidence type="ECO:0000313" key="6">
    <source>
        <dbReference type="Proteomes" id="UP000755585"/>
    </source>
</evidence>
<evidence type="ECO:0008006" key="7">
    <source>
        <dbReference type="Google" id="ProtNLM"/>
    </source>
</evidence>
<dbReference type="Gene3D" id="1.10.530.10">
    <property type="match status" value="1"/>
</dbReference>